<comment type="caution">
    <text evidence="3">The sequence shown here is derived from an EMBL/GenBank/DDBJ whole genome shotgun (WGS) entry which is preliminary data.</text>
</comment>
<sequence>MYKNILIPLAYEPGHPAKAEIAAARSLAAPGAKLTLLHIMDPVPKFAAAHLPDSARAEMRNTIEHDLQRHADTLLGAEIRIIDGEPGRQIIAQATELGADCIVMASHRTHKGEYGSTTARVVRHAPCTVHLLR</sequence>
<dbReference type="SUPFAM" id="SSF52402">
    <property type="entry name" value="Adenine nucleotide alpha hydrolases-like"/>
    <property type="match status" value="1"/>
</dbReference>
<protein>
    <submittedName>
        <fullName evidence="3">Universal stress protein</fullName>
    </submittedName>
</protein>
<keyword evidence="4" id="KW-1185">Reference proteome</keyword>
<feature type="domain" description="UspA" evidence="2">
    <location>
        <begin position="1"/>
        <end position="133"/>
    </location>
</feature>
<evidence type="ECO:0000259" key="2">
    <source>
        <dbReference type="Pfam" id="PF00582"/>
    </source>
</evidence>
<dbReference type="CDD" id="cd00293">
    <property type="entry name" value="USP-like"/>
    <property type="match status" value="1"/>
</dbReference>
<organism evidence="3 4">
    <name type="scientific">Rhabdonatronobacter sediminivivens</name>
    <dbReference type="NCBI Taxonomy" id="2743469"/>
    <lineage>
        <taxon>Bacteria</taxon>
        <taxon>Pseudomonadati</taxon>
        <taxon>Pseudomonadota</taxon>
        <taxon>Alphaproteobacteria</taxon>
        <taxon>Rhodobacterales</taxon>
        <taxon>Paracoccaceae</taxon>
        <taxon>Rhabdonatronobacter</taxon>
    </lineage>
</organism>
<evidence type="ECO:0000256" key="1">
    <source>
        <dbReference type="ARBA" id="ARBA00008791"/>
    </source>
</evidence>
<dbReference type="Gene3D" id="3.40.50.620">
    <property type="entry name" value="HUPs"/>
    <property type="match status" value="1"/>
</dbReference>
<reference evidence="3 4" key="1">
    <citation type="journal article" date="2000" name="Arch. Microbiol.">
        <title>Rhodobaca bogoriensis gen. nov. and sp. nov., an alkaliphilic purple nonsulfur bacterium from African Rift Valley soda lakes.</title>
        <authorList>
            <person name="Milford A.D."/>
            <person name="Achenbach L.A."/>
            <person name="Jung D.O."/>
            <person name="Madigan M.T."/>
        </authorList>
    </citation>
    <scope>NUCLEOTIDE SEQUENCE [LARGE SCALE GENOMIC DNA]</scope>
    <source>
        <strain evidence="3 4">2376</strain>
    </source>
</reference>
<dbReference type="RefSeq" id="WP_179906004.1">
    <property type="nucleotide sequence ID" value="NZ_JACBXS010000017.1"/>
</dbReference>
<dbReference type="InterPro" id="IPR006016">
    <property type="entry name" value="UspA"/>
</dbReference>
<evidence type="ECO:0000313" key="3">
    <source>
        <dbReference type="EMBL" id="NYS25300.1"/>
    </source>
</evidence>
<dbReference type="Pfam" id="PF00582">
    <property type="entry name" value="Usp"/>
    <property type="match status" value="1"/>
</dbReference>
<dbReference type="EMBL" id="JACBXS010000017">
    <property type="protein sequence ID" value="NYS25300.1"/>
    <property type="molecule type" value="Genomic_DNA"/>
</dbReference>
<comment type="similarity">
    <text evidence="1">Belongs to the universal stress protein A family.</text>
</comment>
<dbReference type="Proteomes" id="UP000529417">
    <property type="component" value="Unassembled WGS sequence"/>
</dbReference>
<dbReference type="PANTHER" id="PTHR46268">
    <property type="entry name" value="STRESS RESPONSE PROTEIN NHAX"/>
    <property type="match status" value="1"/>
</dbReference>
<dbReference type="AlphaFoldDB" id="A0A7Z0HZX7"/>
<gene>
    <name evidence="3" type="ORF">HUK65_09880</name>
</gene>
<dbReference type="InterPro" id="IPR014729">
    <property type="entry name" value="Rossmann-like_a/b/a_fold"/>
</dbReference>
<name>A0A7Z0HZX7_9RHOB</name>
<proteinExistence type="inferred from homology"/>
<accession>A0A7Z0HZX7</accession>
<evidence type="ECO:0000313" key="4">
    <source>
        <dbReference type="Proteomes" id="UP000529417"/>
    </source>
</evidence>
<dbReference type="PANTHER" id="PTHR46268:SF6">
    <property type="entry name" value="UNIVERSAL STRESS PROTEIN UP12"/>
    <property type="match status" value="1"/>
</dbReference>